<evidence type="ECO:0000256" key="4">
    <source>
        <dbReference type="ARBA" id="ARBA00022989"/>
    </source>
</evidence>
<reference evidence="8" key="1">
    <citation type="journal article" date="2015" name="Proc. Natl. Acad. Sci. U.S.A.">
        <title>Networks of energetic and metabolic interactions define dynamics in microbial communities.</title>
        <authorList>
            <person name="Embree M."/>
            <person name="Liu J.K."/>
            <person name="Al-Bassam M.M."/>
            <person name="Zengler K."/>
        </authorList>
    </citation>
    <scope>NUCLEOTIDE SEQUENCE</scope>
</reference>
<dbReference type="Pfam" id="PF04024">
    <property type="entry name" value="PspC"/>
    <property type="match status" value="1"/>
</dbReference>
<evidence type="ECO:0000313" key="8">
    <source>
        <dbReference type="EMBL" id="KUG14092.1"/>
    </source>
</evidence>
<keyword evidence="3 6" id="KW-0812">Transmembrane</keyword>
<evidence type="ECO:0000256" key="1">
    <source>
        <dbReference type="ARBA" id="ARBA00004162"/>
    </source>
</evidence>
<dbReference type="InterPro" id="IPR007168">
    <property type="entry name" value="Phageshock_PspC_N"/>
</dbReference>
<protein>
    <submittedName>
        <fullName evidence="8">Stress-responsive transcriptional regulator</fullName>
    </submittedName>
</protein>
<accession>A0A0W8EZP0</accession>
<keyword evidence="2" id="KW-1003">Cell membrane</keyword>
<dbReference type="InterPro" id="IPR052027">
    <property type="entry name" value="PspC"/>
</dbReference>
<gene>
    <name evidence="8" type="ORF">ASZ90_016265</name>
</gene>
<dbReference type="GO" id="GO:0005886">
    <property type="term" value="C:plasma membrane"/>
    <property type="evidence" value="ECO:0007669"/>
    <property type="project" value="UniProtKB-SubCell"/>
</dbReference>
<feature type="domain" description="Phage shock protein PspC N-terminal" evidence="7">
    <location>
        <begin position="2"/>
        <end position="60"/>
    </location>
</feature>
<keyword evidence="4 6" id="KW-1133">Transmembrane helix</keyword>
<dbReference type="PANTHER" id="PTHR33885:SF3">
    <property type="entry name" value="PHAGE SHOCK PROTEIN C"/>
    <property type="match status" value="1"/>
</dbReference>
<evidence type="ECO:0000259" key="7">
    <source>
        <dbReference type="Pfam" id="PF04024"/>
    </source>
</evidence>
<feature type="transmembrane region" description="Helical" evidence="6">
    <location>
        <begin position="33"/>
        <end position="57"/>
    </location>
</feature>
<evidence type="ECO:0000256" key="2">
    <source>
        <dbReference type="ARBA" id="ARBA00022475"/>
    </source>
</evidence>
<dbReference type="AlphaFoldDB" id="A0A0W8EZP0"/>
<dbReference type="EMBL" id="LNQE01001703">
    <property type="protein sequence ID" value="KUG14092.1"/>
    <property type="molecule type" value="Genomic_DNA"/>
</dbReference>
<dbReference type="PANTHER" id="PTHR33885">
    <property type="entry name" value="PHAGE SHOCK PROTEIN C"/>
    <property type="match status" value="1"/>
</dbReference>
<evidence type="ECO:0000256" key="5">
    <source>
        <dbReference type="ARBA" id="ARBA00023136"/>
    </source>
</evidence>
<evidence type="ECO:0000256" key="6">
    <source>
        <dbReference type="SAM" id="Phobius"/>
    </source>
</evidence>
<organism evidence="8">
    <name type="scientific">hydrocarbon metagenome</name>
    <dbReference type="NCBI Taxonomy" id="938273"/>
    <lineage>
        <taxon>unclassified sequences</taxon>
        <taxon>metagenomes</taxon>
        <taxon>ecological metagenomes</taxon>
    </lineage>
</organism>
<comment type="caution">
    <text evidence="8">The sequence shown here is derived from an EMBL/GenBank/DDBJ whole genome shotgun (WGS) entry which is preliminary data.</text>
</comment>
<keyword evidence="5 6" id="KW-0472">Membrane</keyword>
<name>A0A0W8EZP0_9ZZZZ</name>
<sequence>MKRLYRSRSDRLLGGICGGLGTHFDTDPNLIRIIWIVLSLLSIGIGVIAYIAAWIIIPEEPEAGEIVPGIQN</sequence>
<comment type="subcellular location">
    <subcellularLocation>
        <location evidence="1">Cell membrane</location>
        <topology evidence="1">Single-pass membrane protein</topology>
    </subcellularLocation>
</comment>
<proteinExistence type="predicted"/>
<evidence type="ECO:0000256" key="3">
    <source>
        <dbReference type="ARBA" id="ARBA00022692"/>
    </source>
</evidence>